<dbReference type="Proteomes" id="UP001152795">
    <property type="component" value="Unassembled WGS sequence"/>
</dbReference>
<sequence>MKRQRRTNETPWTCICCNYFQAISLRTLLNYYNKVHGHETNFRVVCNVDDCPAIFTKYNSLYKHITRCHEDVYNETVKGNSDVDNTEDKVNDDGDLFDYNLRLYNEISDKDSSDSEELWEANMAEKQNIDVDIKKSAASFLLKVKERNKIPQVAMESIMDSTRTLIKQVVDSVKVDVLNVVECNEQKAQVNEIFESVTDPFGTDALQSKYIKENFNYVEPKEVTLGKKFTWKMQGGTRTICEKSEKFVYIPILESFLYLKV</sequence>
<dbReference type="EMBL" id="CACRXK020003116">
    <property type="protein sequence ID" value="CAB3997508.1"/>
    <property type="molecule type" value="Genomic_DNA"/>
</dbReference>
<accession>A0A7D9I666</accession>
<name>A0A7D9I666_PARCT</name>
<proteinExistence type="predicted"/>
<protein>
    <submittedName>
        <fullName evidence="1">Uncharacterized protein LOC106675460</fullName>
    </submittedName>
</protein>
<reference evidence="1" key="1">
    <citation type="submission" date="2020-04" db="EMBL/GenBank/DDBJ databases">
        <authorList>
            <person name="Alioto T."/>
            <person name="Alioto T."/>
            <person name="Gomez Garrido J."/>
        </authorList>
    </citation>
    <scope>NUCLEOTIDE SEQUENCE</scope>
    <source>
        <strain evidence="1">A484AB</strain>
    </source>
</reference>
<evidence type="ECO:0000313" key="1">
    <source>
        <dbReference type="EMBL" id="CAB3997508.1"/>
    </source>
</evidence>
<keyword evidence="2" id="KW-1185">Reference proteome</keyword>
<organism evidence="1 2">
    <name type="scientific">Paramuricea clavata</name>
    <name type="common">Red gorgonian</name>
    <name type="synonym">Violescent sea-whip</name>
    <dbReference type="NCBI Taxonomy" id="317549"/>
    <lineage>
        <taxon>Eukaryota</taxon>
        <taxon>Metazoa</taxon>
        <taxon>Cnidaria</taxon>
        <taxon>Anthozoa</taxon>
        <taxon>Octocorallia</taxon>
        <taxon>Malacalcyonacea</taxon>
        <taxon>Plexauridae</taxon>
        <taxon>Paramuricea</taxon>
    </lineage>
</organism>
<evidence type="ECO:0000313" key="2">
    <source>
        <dbReference type="Proteomes" id="UP001152795"/>
    </source>
</evidence>
<dbReference type="OrthoDB" id="5989512at2759"/>
<gene>
    <name evidence="1" type="ORF">PACLA_8A015900</name>
</gene>
<comment type="caution">
    <text evidence="1">The sequence shown here is derived from an EMBL/GenBank/DDBJ whole genome shotgun (WGS) entry which is preliminary data.</text>
</comment>
<dbReference type="AlphaFoldDB" id="A0A7D9I666"/>
<dbReference type="PROSITE" id="PS00028">
    <property type="entry name" value="ZINC_FINGER_C2H2_1"/>
    <property type="match status" value="1"/>
</dbReference>
<dbReference type="InterPro" id="IPR013087">
    <property type="entry name" value="Znf_C2H2_type"/>
</dbReference>